<evidence type="ECO:0000313" key="2">
    <source>
        <dbReference type="EMBL" id="VUC25054.1"/>
    </source>
</evidence>
<feature type="region of interest" description="Disordered" evidence="1">
    <location>
        <begin position="29"/>
        <end position="49"/>
    </location>
</feature>
<dbReference type="PANTHER" id="PTHR35391">
    <property type="entry name" value="C2H2-TYPE DOMAIN-CONTAINING PROTEIN-RELATED"/>
    <property type="match status" value="1"/>
</dbReference>
<evidence type="ECO:0000256" key="1">
    <source>
        <dbReference type="SAM" id="MobiDB-lite"/>
    </source>
</evidence>
<feature type="region of interest" description="Disordered" evidence="1">
    <location>
        <begin position="598"/>
        <end position="686"/>
    </location>
</feature>
<reference evidence="2 3" key="1">
    <citation type="submission" date="2019-06" db="EMBL/GenBank/DDBJ databases">
        <authorList>
            <person name="Broberg M."/>
        </authorList>
    </citation>
    <scope>NUCLEOTIDE SEQUENCE [LARGE SCALE GENOMIC DNA]</scope>
</reference>
<proteinExistence type="predicted"/>
<evidence type="ECO:0000313" key="3">
    <source>
        <dbReference type="Proteomes" id="UP000766486"/>
    </source>
</evidence>
<comment type="caution">
    <text evidence="2">The sequence shown here is derived from an EMBL/GenBank/DDBJ whole genome shotgun (WGS) entry which is preliminary data.</text>
</comment>
<dbReference type="EMBL" id="CABFNS010000729">
    <property type="protein sequence ID" value="VUC25054.1"/>
    <property type="molecule type" value="Genomic_DNA"/>
</dbReference>
<name>A0ABY6U248_BIOOC</name>
<organism evidence="2 3">
    <name type="scientific">Bionectria ochroleuca</name>
    <name type="common">Gliocladium roseum</name>
    <dbReference type="NCBI Taxonomy" id="29856"/>
    <lineage>
        <taxon>Eukaryota</taxon>
        <taxon>Fungi</taxon>
        <taxon>Dikarya</taxon>
        <taxon>Ascomycota</taxon>
        <taxon>Pezizomycotina</taxon>
        <taxon>Sordariomycetes</taxon>
        <taxon>Hypocreomycetidae</taxon>
        <taxon>Hypocreales</taxon>
        <taxon>Bionectriaceae</taxon>
        <taxon>Clonostachys</taxon>
    </lineage>
</organism>
<feature type="compositionally biased region" description="Basic and acidic residues" evidence="1">
    <location>
        <begin position="248"/>
        <end position="262"/>
    </location>
</feature>
<protein>
    <recommendedName>
        <fullName evidence="4">C2H2-type domain-containing protein</fullName>
    </recommendedName>
</protein>
<gene>
    <name evidence="2" type="ORF">CLO192961_LOCUS154788</name>
</gene>
<evidence type="ECO:0008006" key="4">
    <source>
        <dbReference type="Google" id="ProtNLM"/>
    </source>
</evidence>
<sequence length="706" mass="80110">MSSSYLLTTSAYWVHRLAEWCPNITFTNTSPPTPPSPCAEPEQESVPEPMPETVWGRIECIISLFDTLPKNDEESLVAARWKRLMLKHASGLGVTADLSDTLETRFGWQASDEEAFKRGLERIYRFLCKEQCIPTHFEGGINGWILCMTITSTMRLRAPETASKTRHPDPNFDATEYQDLRQHLERVILFQKSEGREWEFGENPPSTTSVHAAGKVSIQDASSLRLQKLLINANLRRRHYFDLLERERPRAASSTSREDEPRPGISQSDNEDSTFYPYDIHPKTWEPYWTPKFYVNCRLPKPLPPDDEDGFSTCPLCFRTFSPDEMATPDFWRRHVINDLHPFTCFACDSETPIFSTYKAWLQHVRTHNINMARWMSCELCKKEGSNPKVLWQRYCDHLEKAHHIEREVMVEGLGEDLNILEQIQSCPLCQFSAPARSEALITHVIEHSMKFSLHALPPPYGYSASKKLDTNLSEYLTVTPDLVKQEEITDDAEIIDNEDIAANAEIIDHENIIDNEETADNVGTIKHPKIFGHLGSVKNAETVADGDTYQTSPGRIDGAMTSNPSSLVMSQTVKTDISNILRIISCPKRTKFDLLSAHSQGRNSSKASNIAGSTGSWTQTHPEGKDLVVDKDDPKSEKYGRELGSQWEANRGASTIFDRRSARGPKKILPPSRSEPMPISSPQYSPFTRQTMEISTALSRSNRQW</sequence>
<feature type="compositionally biased region" description="Basic and acidic residues" evidence="1">
    <location>
        <begin position="623"/>
        <end position="642"/>
    </location>
</feature>
<feature type="compositionally biased region" description="Polar residues" evidence="1">
    <location>
        <begin position="598"/>
        <end position="622"/>
    </location>
</feature>
<feature type="region of interest" description="Disordered" evidence="1">
    <location>
        <begin position="248"/>
        <end position="274"/>
    </location>
</feature>
<dbReference type="Proteomes" id="UP000766486">
    <property type="component" value="Unassembled WGS sequence"/>
</dbReference>
<dbReference type="PANTHER" id="PTHR35391:SF7">
    <property type="entry name" value="C2H2-TYPE DOMAIN-CONTAINING PROTEIN"/>
    <property type="match status" value="1"/>
</dbReference>
<keyword evidence="3" id="KW-1185">Reference proteome</keyword>
<accession>A0ABY6U248</accession>